<protein>
    <submittedName>
        <fullName evidence="1">Uncharacterized protein</fullName>
    </submittedName>
</protein>
<evidence type="ECO:0000313" key="1">
    <source>
        <dbReference type="EMBL" id="KAJ8889170.1"/>
    </source>
</evidence>
<name>A0ABQ9HXQ6_9NEOP</name>
<proteinExistence type="predicted"/>
<organism evidence="1 2">
    <name type="scientific">Dryococelus australis</name>
    <dbReference type="NCBI Taxonomy" id="614101"/>
    <lineage>
        <taxon>Eukaryota</taxon>
        <taxon>Metazoa</taxon>
        <taxon>Ecdysozoa</taxon>
        <taxon>Arthropoda</taxon>
        <taxon>Hexapoda</taxon>
        <taxon>Insecta</taxon>
        <taxon>Pterygota</taxon>
        <taxon>Neoptera</taxon>
        <taxon>Polyneoptera</taxon>
        <taxon>Phasmatodea</taxon>
        <taxon>Verophasmatodea</taxon>
        <taxon>Anareolatae</taxon>
        <taxon>Phasmatidae</taxon>
        <taxon>Eurycanthinae</taxon>
        <taxon>Dryococelus</taxon>
    </lineage>
</organism>
<accession>A0ABQ9HXQ6</accession>
<dbReference type="Proteomes" id="UP001159363">
    <property type="component" value="Chromosome 3"/>
</dbReference>
<reference evidence="1 2" key="1">
    <citation type="submission" date="2023-02" db="EMBL/GenBank/DDBJ databases">
        <title>LHISI_Scaffold_Assembly.</title>
        <authorList>
            <person name="Stuart O.P."/>
            <person name="Cleave R."/>
            <person name="Magrath M.J.L."/>
            <person name="Mikheyev A.S."/>
        </authorList>
    </citation>
    <scope>NUCLEOTIDE SEQUENCE [LARGE SCALE GENOMIC DNA]</scope>
    <source>
        <strain evidence="1">Daus_M_001</strain>
        <tissue evidence="1">Leg muscle</tissue>
    </source>
</reference>
<sequence>MEIGKTPAHRGTLPLTWKSSQELAAVAPVSKEETRASIWTPAGVARTTLDDVTRYSVLRAGLKFSVCWLVSPEHSCVVAKRIGNSSIREEVCEASKSRRCRHSRDSRKGGRSHDRIIPWRGEGVVGLRLRRGASESAQAAAKSTPGTSRLIQAPKKRVVEDPRIQAAVQVMSSLSKRKERDASDIFGEHVAAKHRTYNDHIRSVVEHEIGHISFNADMGKYNTLGSGPQSACHTSGIILDIAVFEILNRNITLAYESPVATYRSVPLIFDEVVLLRDSLQAGMGVGSLGGHAAVKQVLHDAIYPQSANFALQLTQNSRNFTRNASDGAISEDRTCSIFLCKTTQLRGTNNVIAHSGVRACGRKIGDCEHQSSEEYDCRLDYWTGCVSENITIYDNIQTVFS</sequence>
<evidence type="ECO:0000313" key="2">
    <source>
        <dbReference type="Proteomes" id="UP001159363"/>
    </source>
</evidence>
<gene>
    <name evidence="1" type="ORF">PR048_008664</name>
</gene>
<keyword evidence="2" id="KW-1185">Reference proteome</keyword>
<dbReference type="EMBL" id="JARBHB010000003">
    <property type="protein sequence ID" value="KAJ8889170.1"/>
    <property type="molecule type" value="Genomic_DNA"/>
</dbReference>
<comment type="caution">
    <text evidence="1">The sequence shown here is derived from an EMBL/GenBank/DDBJ whole genome shotgun (WGS) entry which is preliminary data.</text>
</comment>